<name>G5IIV6_9FIRM</name>
<protein>
    <recommendedName>
        <fullName evidence="4">GLUG domain-containing protein</fullName>
    </recommendedName>
</protein>
<organism evidence="2 3">
    <name type="scientific">Hungatella hathewayi WAL-18680</name>
    <dbReference type="NCBI Taxonomy" id="742737"/>
    <lineage>
        <taxon>Bacteria</taxon>
        <taxon>Bacillati</taxon>
        <taxon>Bacillota</taxon>
        <taxon>Clostridia</taxon>
        <taxon>Lachnospirales</taxon>
        <taxon>Lachnospiraceae</taxon>
        <taxon>Hungatella</taxon>
    </lineage>
</organism>
<comment type="caution">
    <text evidence="2">The sequence shown here is derived from an EMBL/GenBank/DDBJ whole genome shotgun (WGS) entry which is preliminary data.</text>
</comment>
<evidence type="ECO:0008006" key="4">
    <source>
        <dbReference type="Google" id="ProtNLM"/>
    </source>
</evidence>
<keyword evidence="3" id="KW-1185">Reference proteome</keyword>
<gene>
    <name evidence="2" type="ORF">HMPREF9473_03434</name>
</gene>
<accession>G5IIV6</accession>
<feature type="region of interest" description="Disordered" evidence="1">
    <location>
        <begin position="161"/>
        <end position="181"/>
    </location>
</feature>
<proteinExistence type="predicted"/>
<dbReference type="HOGENOM" id="CLU_238394_0_0_9"/>
<feature type="non-terminal residue" evidence="2">
    <location>
        <position position="1789"/>
    </location>
</feature>
<feature type="region of interest" description="Disordered" evidence="1">
    <location>
        <begin position="93"/>
        <end position="115"/>
    </location>
</feature>
<evidence type="ECO:0000313" key="2">
    <source>
        <dbReference type="EMBL" id="EHI58592.1"/>
    </source>
</evidence>
<sequence length="1789" mass="187103">MYEKQVNETKKIKKRYIGLVIFLSACLLAGTFSPMKSMADESTGAVESTETVEIMETVEITETVEIMETVESTETAESTETVENTETVEIMETDETTETTETTENSAAIEPSSGNSSITAEINGYSRTYMVNSRAAAVTVTAWNSAVTTYGWDETFLRNTAMPLPDGTESPDRKMLEGGDGSSESQAYIINSPEALAWFAYMVNTQNSAYGAKCVTLGADIDLFGQTYSGYEGTVSSDTIGSAVIWNPIAFGSSYSGTFDGAGHTVDNMYLPSSLGANTRGLFGTVGSAGIVKNLTVKGSNSGVRIGGGISGACAGQITQCFNFVTVGVNSDHNRWSGGITGQLQAGGRISYCANYGLISDGNWTNTMCTGGIVGRADNGSIIEYCFNSSKIVLTTSYSNNKNNSGYIVSPYGFAGTVVSCYYNNSVTYGSGERPPSVVMSEVTGKTETQLKTWAAAFALNGQKMDGSWQYTEGQFPRIGNLDAATWEQVGQGMIDGFITADIPTGDATSGYTIDTPEKLAWFALQVNTGADTIVNAALSANIDLMGTKYGGTPGLPIRWNPIGTIENKYLGTFDGAGMVIANMRVEEKGVGGMFGVAGDGIVIKRLGLDATCSVKVDEKEADDTRHVGAGAFVGLITQGSDKDEVLIENCYSRASIDTKIEFTGSFIGYLDYLPNGVGDYQIRNCFAAGPLTSTSGTGGLVGKFNQGEKPKSGIRNCYWDENVTGTSWAMCTDSGSTNLVATTKKTTAEMKSDDMIALLNADLSTPIWTRSDDKNNGYPSFNITPPVTYADWEAVGAAVSAPSYGHAASAITPGTPGNPYFIKSPEDLAWFANQVNNVEGQTGLCGKLMVDLNLYGSVYNGENAYDSTNDPSLDKALPWVPIGKSQDAGKGYTGTFDGNGHTVSVIKTKETTSQMVGLFGILGSNANIKNLGIGKGPVRLKGLYTGGIAGYIEGTGVTLTGCWNEGTLTGVGDDAIGGILGNSGASSNNLVINGCYNIGTVNSSTASRLGGIVGTLTSVTNGTMTVQNCYNQGTVNGTYPNAVAGGIVGVLTATGTVKQCYQAGEMTAANVNAIVGIKNGNMEHCFYDTSYTPTDTAATGIYHTNFATWGAAFGLNGESLSQMGDISWTYESGEYPTYGTLSGAESWDDVGRAAEQGFITFTKPNTVPFKLGNALDLAWFAWKINHGYALSNTVLTADIDLFGAEYTGYTGEKTIENIDKALKWKPIGSSTYSFKYIFDGGGHHITSLNVSETMYAGLFGIFNGATVKNITIQSGSVVGGNRVGALAGAIDGTTIVENCHNAAAVNSTPASGTVACNSGGLLGATIESSSAITLTVKNCSNSGNVDVYREGGGILGNINYPNVSVKVTIENCWNRGDITQRGSQAGYAVAGFGGILGSSGNGNTTTKIMNCYNAGNISTVQTEYEDRCKAIFGKGSTASLSNCYYQSDLNGAVANDSNTVGLTKEQLQSWPAAFALNVQSITGPWKYTEGQYPDFGTLDPAGSWEQIGEGIEWGLIKDKKPSVGDGSDGSPYQLSTPEALGWFAYKVNSSTDNQNWNADLTTNISLVGTAYGGQDDSPIPWIPIGTYNGVDETKGYGGIFGAGHQKVYQIQKLYIKTTGLDRLGLFGQLIGTAKISDIGMVDAVIEAAGDGSAASAGSIAGRMMGTGTVISRCYSRNAEIHAGGINGGMAGGLTGGMNNSSTIQDCYTMDSSIISEATVATASAFAASGIASSITTGSVIKNCYTAGNTLTATTYGGGAGNTYSIGNTIADITVCYSDNISTSEAGKV</sequence>
<reference evidence="2 3" key="1">
    <citation type="submission" date="2011-08" db="EMBL/GenBank/DDBJ databases">
        <title>The Genome Sequence of Clostridium hathewayi WAL-18680.</title>
        <authorList>
            <consortium name="The Broad Institute Genome Sequencing Platform"/>
            <person name="Earl A."/>
            <person name="Ward D."/>
            <person name="Feldgarden M."/>
            <person name="Gevers D."/>
            <person name="Finegold S.M."/>
            <person name="Summanen P.H."/>
            <person name="Molitoris D.R."/>
            <person name="Song M."/>
            <person name="Daigneault M."/>
            <person name="Allen-Vercoe E."/>
            <person name="Young S.K."/>
            <person name="Zeng Q."/>
            <person name="Gargeya S."/>
            <person name="Fitzgerald M."/>
            <person name="Haas B."/>
            <person name="Abouelleil A."/>
            <person name="Alvarado L."/>
            <person name="Arachchi H.M."/>
            <person name="Berlin A."/>
            <person name="Brown A."/>
            <person name="Chapman S.B."/>
            <person name="Chen Z."/>
            <person name="Dunbar C."/>
            <person name="Freedman E."/>
            <person name="Gearin G."/>
            <person name="Gellesch M."/>
            <person name="Goldberg J."/>
            <person name="Griggs A."/>
            <person name="Gujja S."/>
            <person name="Heiman D."/>
            <person name="Howarth C."/>
            <person name="Larson L."/>
            <person name="Lui A."/>
            <person name="MacDonald P.J.P."/>
            <person name="Montmayeur A."/>
            <person name="Murphy C."/>
            <person name="Neiman D."/>
            <person name="Pearson M."/>
            <person name="Priest M."/>
            <person name="Roberts A."/>
            <person name="Saif S."/>
            <person name="Shea T."/>
            <person name="Shenoy N."/>
            <person name="Sisk P."/>
            <person name="Stolte C."/>
            <person name="Sykes S."/>
            <person name="Wortman J."/>
            <person name="Nusbaum C."/>
            <person name="Birren B."/>
        </authorList>
    </citation>
    <scope>NUCLEOTIDE SEQUENCE [LARGE SCALE GENOMIC DNA]</scope>
    <source>
        <strain evidence="2 3">WAL-18680</strain>
    </source>
</reference>
<dbReference type="EMBL" id="ADLN01000094">
    <property type="protein sequence ID" value="EHI58592.1"/>
    <property type="molecule type" value="Genomic_DNA"/>
</dbReference>
<dbReference type="Gene3D" id="2.160.20.110">
    <property type="match status" value="5"/>
</dbReference>
<evidence type="ECO:0000313" key="3">
    <source>
        <dbReference type="Proteomes" id="UP000005384"/>
    </source>
</evidence>
<dbReference type="Proteomes" id="UP000005384">
    <property type="component" value="Unassembled WGS sequence"/>
</dbReference>
<evidence type="ECO:0000256" key="1">
    <source>
        <dbReference type="SAM" id="MobiDB-lite"/>
    </source>
</evidence>
<dbReference type="PROSITE" id="PS51257">
    <property type="entry name" value="PROKAR_LIPOPROTEIN"/>
    <property type="match status" value="1"/>
</dbReference>